<dbReference type="Proteomes" id="UP001642501">
    <property type="component" value="Unassembled WGS sequence"/>
</dbReference>
<dbReference type="EMBL" id="CAWUOM010000011">
    <property type="protein sequence ID" value="CAK7264658.1"/>
    <property type="molecule type" value="Genomic_DNA"/>
</dbReference>
<protein>
    <submittedName>
        <fullName evidence="2">Uncharacterized protein</fullName>
    </submittedName>
</protein>
<organism evidence="2 3">
    <name type="scientific">Sporothrix epigloea</name>
    <dbReference type="NCBI Taxonomy" id="1892477"/>
    <lineage>
        <taxon>Eukaryota</taxon>
        <taxon>Fungi</taxon>
        <taxon>Dikarya</taxon>
        <taxon>Ascomycota</taxon>
        <taxon>Pezizomycotina</taxon>
        <taxon>Sordariomycetes</taxon>
        <taxon>Sordariomycetidae</taxon>
        <taxon>Ophiostomatales</taxon>
        <taxon>Ophiostomataceae</taxon>
        <taxon>Sporothrix</taxon>
    </lineage>
</organism>
<gene>
    <name evidence="2" type="ORF">SEPCBS57363_001189</name>
</gene>
<feature type="region of interest" description="Disordered" evidence="1">
    <location>
        <begin position="115"/>
        <end position="138"/>
    </location>
</feature>
<proteinExistence type="predicted"/>
<keyword evidence="3" id="KW-1185">Reference proteome</keyword>
<comment type="caution">
    <text evidence="2">The sequence shown here is derived from an EMBL/GenBank/DDBJ whole genome shotgun (WGS) entry which is preliminary data.</text>
</comment>
<accession>A0ABP0DAE5</accession>
<sequence>MLASIRPRLRQLQVAGQLFRRAFSALSTNPHIKVYRLATLPPSYLLSFIESKSPSSATAIGTTTELPPSPRSFVANDRFLAILNDVLGKYAAQDDGLKAQASAFAAPGGTIFGNAGASHSRSSSPTQQGSGGGGVGGWVHLSDLRNPPDFGRIAWPEDIFGSVEVDSAGNLLNNFQPSGSYRILTNEGILGLSDFLREKLVERLQQEDKNDDSERPQLLD</sequence>
<name>A0ABP0DAE5_9PEZI</name>
<feature type="compositionally biased region" description="Low complexity" evidence="1">
    <location>
        <begin position="118"/>
        <end position="128"/>
    </location>
</feature>
<evidence type="ECO:0000256" key="1">
    <source>
        <dbReference type="SAM" id="MobiDB-lite"/>
    </source>
</evidence>
<dbReference type="PANTHER" id="PTHR37331">
    <property type="entry name" value="YALI0F11671P"/>
    <property type="match status" value="1"/>
</dbReference>
<evidence type="ECO:0000313" key="3">
    <source>
        <dbReference type="Proteomes" id="UP001642501"/>
    </source>
</evidence>
<evidence type="ECO:0000313" key="2">
    <source>
        <dbReference type="EMBL" id="CAK7264658.1"/>
    </source>
</evidence>
<dbReference type="PANTHER" id="PTHR37331:SF1">
    <property type="entry name" value="YALI0F11671P"/>
    <property type="match status" value="1"/>
</dbReference>
<reference evidence="2 3" key="1">
    <citation type="submission" date="2024-01" db="EMBL/GenBank/DDBJ databases">
        <authorList>
            <person name="Allen C."/>
            <person name="Tagirdzhanova G."/>
        </authorList>
    </citation>
    <scope>NUCLEOTIDE SEQUENCE [LARGE SCALE GENOMIC DNA]</scope>
    <source>
        <strain evidence="2 3">CBS 573.63</strain>
    </source>
</reference>